<evidence type="ECO:0000256" key="1">
    <source>
        <dbReference type="SAM" id="Phobius"/>
    </source>
</evidence>
<accession>A0A0K0EAD6</accession>
<evidence type="ECO:0000313" key="3">
    <source>
        <dbReference type="WBParaSite" id="SSTP_0000646100.1"/>
    </source>
</evidence>
<reference evidence="3" key="1">
    <citation type="submission" date="2015-08" db="UniProtKB">
        <authorList>
            <consortium name="WormBaseParasite"/>
        </authorList>
    </citation>
    <scope>IDENTIFICATION</scope>
</reference>
<protein>
    <submittedName>
        <fullName evidence="4">7TM GPCR serpentine receptor class x (Srx) domain-containing protein</fullName>
    </submittedName>
    <submittedName>
        <fullName evidence="3">7TM_GPCR_Srx domain-containing protein</fullName>
    </submittedName>
</protein>
<feature type="transmembrane region" description="Helical" evidence="1">
    <location>
        <begin position="251"/>
        <end position="275"/>
    </location>
</feature>
<dbReference type="WBParaSite" id="SSTP_0000646100.1">
    <property type="protein sequence ID" value="SSTP_0000646100.1"/>
    <property type="gene ID" value="SSTP_0000646100"/>
</dbReference>
<dbReference type="WBParaSite" id="TCONS_00007739.p1">
    <property type="protein sequence ID" value="TCONS_00007739.p1"/>
    <property type="gene ID" value="XLOC_005768"/>
</dbReference>
<feature type="transmembrane region" description="Helical" evidence="1">
    <location>
        <begin position="219"/>
        <end position="239"/>
    </location>
</feature>
<evidence type="ECO:0000313" key="4">
    <source>
        <dbReference type="WBParaSite" id="TCONS_00007739.p1"/>
    </source>
</evidence>
<organism evidence="3">
    <name type="scientific">Strongyloides stercoralis</name>
    <name type="common">Threadworm</name>
    <dbReference type="NCBI Taxonomy" id="6248"/>
    <lineage>
        <taxon>Eukaryota</taxon>
        <taxon>Metazoa</taxon>
        <taxon>Ecdysozoa</taxon>
        <taxon>Nematoda</taxon>
        <taxon>Chromadorea</taxon>
        <taxon>Rhabditida</taxon>
        <taxon>Tylenchina</taxon>
        <taxon>Panagrolaimomorpha</taxon>
        <taxon>Strongyloidoidea</taxon>
        <taxon>Strongyloididae</taxon>
        <taxon>Strongyloides</taxon>
    </lineage>
</organism>
<dbReference type="AlphaFoldDB" id="A0A0K0EAD6"/>
<keyword evidence="1" id="KW-1133">Transmembrane helix</keyword>
<feature type="transmembrane region" description="Helical" evidence="1">
    <location>
        <begin position="50"/>
        <end position="74"/>
    </location>
</feature>
<dbReference type="Proteomes" id="UP000035681">
    <property type="component" value="Unplaced"/>
</dbReference>
<keyword evidence="1" id="KW-0812">Transmembrane</keyword>
<keyword evidence="2" id="KW-1185">Reference proteome</keyword>
<name>A0A0K0EAD6_STRER</name>
<evidence type="ECO:0000313" key="2">
    <source>
        <dbReference type="Proteomes" id="UP000035681"/>
    </source>
</evidence>
<proteinExistence type="predicted"/>
<feature type="transmembrane region" description="Helical" evidence="1">
    <location>
        <begin position="94"/>
        <end position="116"/>
    </location>
</feature>
<keyword evidence="1" id="KW-0472">Membrane</keyword>
<sequence>MPFYYEVKQTTIVKIFGALTSITSFIFMIIQVLNNFIILKNRKVLFKNRIYQYIIITGFLCFFQQICHFISGIFCLTKWKPDFNIEIILGGLLNYFYNLTGLTTMALSINRGLIFFKLTRSLTLSITVFSIILTIIFIIIDTFFMILCIFFNMYIVYDLEWATWDYSAHSDSPFQNIDNKILIFANLISFLSLLAIIIKINLMKKKTTSNIKANKVTTFYIIVLISLIGLFFLIVELLWEYGGYVWPDANILLTVINFVWSLNVGKDCCINILFLKDIKKNVVTIFSKKTNIINARKIGTVVRTIKM</sequence>
<feature type="transmembrane region" description="Helical" evidence="1">
    <location>
        <begin position="128"/>
        <end position="157"/>
    </location>
</feature>
<feature type="transmembrane region" description="Helical" evidence="1">
    <location>
        <begin position="12"/>
        <end position="38"/>
    </location>
</feature>
<feature type="transmembrane region" description="Helical" evidence="1">
    <location>
        <begin position="181"/>
        <end position="198"/>
    </location>
</feature>